<accession>F4B6S8</accession>
<dbReference type="NCBIfam" id="TIGR02593">
    <property type="entry name" value="CRISPR_cas5"/>
    <property type="match status" value="1"/>
</dbReference>
<dbReference type="STRING" id="933801.Ahos_1744"/>
<dbReference type="AlphaFoldDB" id="F4B6S8"/>
<gene>
    <name evidence="4" type="ordered locus">Ahos_1744</name>
</gene>
<keyword evidence="5" id="KW-1185">Reference proteome</keyword>
<keyword evidence="2" id="KW-0051">Antiviral defense</keyword>
<dbReference type="Proteomes" id="UP000008458">
    <property type="component" value="Chromosome"/>
</dbReference>
<evidence type="ECO:0000313" key="5">
    <source>
        <dbReference type="Proteomes" id="UP000008458"/>
    </source>
</evidence>
<reference key="2">
    <citation type="journal article" date="2011" name="Extremophiles">
        <title>Genomic analyses of Acidianus hospitalis W1 a host for studying crenarchaeal virus and plasmid life cycles.</title>
        <authorList>
            <person name="You X.Y."/>
            <person name="Liu C."/>
            <person name="Wang S.Y."/>
            <person name="Jiang C.Y."/>
            <person name="Shah S.A."/>
            <person name="Prangishvili D."/>
            <person name="Liu S.J."/>
            <person name="Garrett R.A."/>
        </authorList>
    </citation>
    <scope>NUCLEOTIDE SEQUENCE</scope>
    <source>
        <strain>W1</strain>
    </source>
</reference>
<dbReference type="Pfam" id="PF09704">
    <property type="entry name" value="Cas_Cas5d"/>
    <property type="match status" value="1"/>
</dbReference>
<name>F4B6S8_ACIHW</name>
<evidence type="ECO:0000313" key="4">
    <source>
        <dbReference type="EMBL" id="AEE94621.1"/>
    </source>
</evidence>
<dbReference type="InterPro" id="IPR021124">
    <property type="entry name" value="CRISPR-assoc_prot_Cas5"/>
</dbReference>
<dbReference type="RefSeq" id="WP_013776536.1">
    <property type="nucleotide sequence ID" value="NC_015518.1"/>
</dbReference>
<dbReference type="InterPro" id="IPR010153">
    <property type="entry name" value="CRISPR-assoc_prot_Cas5a-typ"/>
</dbReference>
<dbReference type="CDD" id="cd09753">
    <property type="entry name" value="Cas5_I-A"/>
    <property type="match status" value="1"/>
</dbReference>
<dbReference type="EMBL" id="CP002535">
    <property type="protein sequence ID" value="AEE94621.1"/>
    <property type="molecule type" value="Genomic_DNA"/>
</dbReference>
<dbReference type="eggNOG" id="arCOG02670">
    <property type="taxonomic scope" value="Archaea"/>
</dbReference>
<organism evidence="4 5">
    <name type="scientific">Acidianus hospitalis (strain W1)</name>
    <dbReference type="NCBI Taxonomy" id="933801"/>
    <lineage>
        <taxon>Archaea</taxon>
        <taxon>Thermoproteota</taxon>
        <taxon>Thermoprotei</taxon>
        <taxon>Sulfolobales</taxon>
        <taxon>Sulfolobaceae</taxon>
        <taxon>Acidianus</taxon>
    </lineage>
</organism>
<dbReference type="InterPro" id="IPR053725">
    <property type="entry name" value="CRISPR_Cas5_sf"/>
</dbReference>
<comment type="similarity">
    <text evidence="1">Belongs to the CRISPR-associated protein Cas5 family. Subtype I-A/Apern subfamily.</text>
</comment>
<sequence length="240" mass="27298">MIYSKVFLKLHWGFSVSVPSVSKSRPSVYLPPPTTLIGALSYGKYRGYDTVLVNRRPGSPAYNLLNVKAAASFSKDFRGTYIEDIVRNVILYFQRSGRKTDPKYRYGVIPSGKVYSPNGKLNVVYVTDSIDRSELERLSWSITRIGCKECLVSVEDVELGEAKKVSGKVRTRYYFPDNVKIIDGKVEYVEFWNEKGFLWGSESDRIRYALPIITYPLMSVEVEVEAKEAYEVGGEYVVFS</sequence>
<dbReference type="NCBIfam" id="TIGR01874">
    <property type="entry name" value="cas_cas5a"/>
    <property type="match status" value="1"/>
</dbReference>
<dbReference type="HOGENOM" id="CLU_1154391_0_0_2"/>
<evidence type="ECO:0000256" key="3">
    <source>
        <dbReference type="ARBA" id="ARBA00025626"/>
    </source>
</evidence>
<proteinExistence type="inferred from homology"/>
<dbReference type="OrthoDB" id="99243at2157"/>
<reference evidence="4 5" key="1">
    <citation type="journal article" date="2011" name="Extremophiles">
        <title>Genomic analysis of Acidianus hospitalis W1 a host for studying crenarchaeal virus and plasmid life cycles.</title>
        <authorList>
            <person name="You X.Y."/>
            <person name="Liu C."/>
            <person name="Wang S.Y."/>
            <person name="Jiang C.Y."/>
            <person name="Shah S.A."/>
            <person name="Prangishvili D."/>
            <person name="She Q."/>
            <person name="Liu S.J."/>
            <person name="Garrett R.A."/>
        </authorList>
    </citation>
    <scope>NUCLEOTIDE SEQUENCE [LARGE SCALE GENOMIC DNA]</scope>
    <source>
        <strain evidence="4 5">W1</strain>
    </source>
</reference>
<evidence type="ECO:0000256" key="1">
    <source>
        <dbReference type="ARBA" id="ARBA00010891"/>
    </source>
</evidence>
<dbReference type="InterPro" id="IPR013422">
    <property type="entry name" value="CRISPR-assoc_prot_Cas5_N"/>
</dbReference>
<evidence type="ECO:0000256" key="2">
    <source>
        <dbReference type="ARBA" id="ARBA00023118"/>
    </source>
</evidence>
<comment type="function">
    <text evidence="3">CRISPR (clustered regularly interspaced short palindromic repeat) is an adaptive immune system that provides protection against mobile genetic elements (viruses, transposable elements and conjugative plasmids). CRISPR clusters contain spacers, sequences complementary to antecedent mobile elements, and target invading nucleic acids. CRISPR clusters are transcribed and processed into CRISPR RNA (crRNA).</text>
</comment>
<dbReference type="KEGG" id="aho:Ahos_1744"/>
<dbReference type="GO" id="GO:0051607">
    <property type="term" value="P:defense response to virus"/>
    <property type="evidence" value="ECO:0007669"/>
    <property type="project" value="UniProtKB-KW"/>
</dbReference>
<dbReference type="GeneID" id="10601244"/>
<protein>
    <submittedName>
        <fullName evidence="4">CRISPR-associated protein, Cas5</fullName>
    </submittedName>
</protein>
<dbReference type="GO" id="GO:0043571">
    <property type="term" value="P:maintenance of CRISPR repeat elements"/>
    <property type="evidence" value="ECO:0007669"/>
    <property type="project" value="InterPro"/>
</dbReference>
<dbReference type="Gene3D" id="3.30.70.3120">
    <property type="match status" value="1"/>
</dbReference>